<keyword evidence="5" id="KW-1185">Reference proteome</keyword>
<evidence type="ECO:0000256" key="1">
    <source>
        <dbReference type="SAM" id="MobiDB-lite"/>
    </source>
</evidence>
<dbReference type="RefSeq" id="WP_188710549.1">
    <property type="nucleotide sequence ID" value="NZ_BMHO01000001.1"/>
</dbReference>
<feature type="region of interest" description="Disordered" evidence="1">
    <location>
        <begin position="24"/>
        <end position="43"/>
    </location>
</feature>
<protein>
    <submittedName>
        <fullName evidence="4">Peptide ABC transporter substrate-binding protein</fullName>
    </submittedName>
</protein>
<feature type="domain" description="Solute-binding protein family 5" evidence="3">
    <location>
        <begin position="83"/>
        <end position="392"/>
    </location>
</feature>
<keyword evidence="2" id="KW-0732">Signal</keyword>
<feature type="chain" id="PRO_5038887005" evidence="2">
    <location>
        <begin position="20"/>
        <end position="512"/>
    </location>
</feature>
<dbReference type="AlphaFoldDB" id="A0A916Y1Z9"/>
<dbReference type="GO" id="GO:0042597">
    <property type="term" value="C:periplasmic space"/>
    <property type="evidence" value="ECO:0007669"/>
    <property type="project" value="UniProtKB-ARBA"/>
</dbReference>
<dbReference type="GO" id="GO:0043190">
    <property type="term" value="C:ATP-binding cassette (ABC) transporter complex"/>
    <property type="evidence" value="ECO:0007669"/>
    <property type="project" value="InterPro"/>
</dbReference>
<dbReference type="GO" id="GO:0015833">
    <property type="term" value="P:peptide transport"/>
    <property type="evidence" value="ECO:0007669"/>
    <property type="project" value="TreeGrafter"/>
</dbReference>
<dbReference type="SUPFAM" id="SSF53850">
    <property type="entry name" value="Periplasmic binding protein-like II"/>
    <property type="match status" value="1"/>
</dbReference>
<dbReference type="PANTHER" id="PTHR30290">
    <property type="entry name" value="PERIPLASMIC BINDING COMPONENT OF ABC TRANSPORTER"/>
    <property type="match status" value="1"/>
</dbReference>
<evidence type="ECO:0000259" key="3">
    <source>
        <dbReference type="Pfam" id="PF00496"/>
    </source>
</evidence>
<gene>
    <name evidence="4" type="ORF">GCM10010915_02880</name>
</gene>
<name>A0A916Y1Z9_9MICO</name>
<dbReference type="Proteomes" id="UP000633205">
    <property type="component" value="Unassembled WGS sequence"/>
</dbReference>
<dbReference type="Gene3D" id="3.10.105.10">
    <property type="entry name" value="Dipeptide-binding Protein, Domain 3"/>
    <property type="match status" value="1"/>
</dbReference>
<reference evidence="4" key="1">
    <citation type="journal article" date="2014" name="Int. J. Syst. Evol. Microbiol.">
        <title>Complete genome sequence of Corynebacterium casei LMG S-19264T (=DSM 44701T), isolated from a smear-ripened cheese.</title>
        <authorList>
            <consortium name="US DOE Joint Genome Institute (JGI-PGF)"/>
            <person name="Walter F."/>
            <person name="Albersmeier A."/>
            <person name="Kalinowski J."/>
            <person name="Ruckert C."/>
        </authorList>
    </citation>
    <scope>NUCLEOTIDE SEQUENCE</scope>
    <source>
        <strain evidence="4">CGMCC 1.15152</strain>
    </source>
</reference>
<dbReference type="InterPro" id="IPR030678">
    <property type="entry name" value="Peptide/Ni-bd"/>
</dbReference>
<comment type="caution">
    <text evidence="4">The sequence shown here is derived from an EMBL/GenBank/DDBJ whole genome shotgun (WGS) entry which is preliminary data.</text>
</comment>
<dbReference type="InterPro" id="IPR039424">
    <property type="entry name" value="SBP_5"/>
</dbReference>
<dbReference type="GO" id="GO:1904680">
    <property type="term" value="F:peptide transmembrane transporter activity"/>
    <property type="evidence" value="ECO:0007669"/>
    <property type="project" value="TreeGrafter"/>
</dbReference>
<proteinExistence type="predicted"/>
<dbReference type="InterPro" id="IPR000914">
    <property type="entry name" value="SBP_5_dom"/>
</dbReference>
<evidence type="ECO:0000313" key="5">
    <source>
        <dbReference type="Proteomes" id="UP000633205"/>
    </source>
</evidence>
<sequence length="512" mass="55619">MTFRKLAAAALLVPALALASCSGGDGAAEGASDPSADGDGATLRIGTSGTLPSWASEDAHVGHTLFPYQAPYDSLIRRDENGELQPMLATSWEYDETRTALTLELRDDVTFSDGAAFDADAVKANLEHFQQDALRQASQLAALDSVEVVDAATVVLHLTDPDPAFEFNLSQAAGLMASPDSVGTPEADTVPVGSGPYVMSESETVAGTQVVFTAREDYWAPELQEFERVEFRILDETSARLNALQSGQIDVTILDATTIDQAEGAGFEIVDDYQVDWHGLILMDRDGDLNPALGDVNVRQAINYAVDREALVEQNERGHGTATAQPFGPESGAYVEELDERYPHDPEKARELLAEAGYADGVTISVPLVPGWDAMHAALRQQLSEANITLESVPAQMANIFGDIGQQKLEIFYFNFFQSEPWVNVQQLLAENTLYNPFETADPELTALIEELQAAPDGDSIAQEINEYVVENAWFVPLYRLDQVVAYDSDAIDVVKQPQQAFPSMYNFTPAA</sequence>
<dbReference type="Pfam" id="PF00496">
    <property type="entry name" value="SBP_bac_5"/>
    <property type="match status" value="1"/>
</dbReference>
<dbReference type="EMBL" id="BMHO01000001">
    <property type="protein sequence ID" value="GGD26246.1"/>
    <property type="molecule type" value="Genomic_DNA"/>
</dbReference>
<dbReference type="Gene3D" id="3.40.190.10">
    <property type="entry name" value="Periplasmic binding protein-like II"/>
    <property type="match status" value="1"/>
</dbReference>
<reference evidence="4" key="2">
    <citation type="submission" date="2020-09" db="EMBL/GenBank/DDBJ databases">
        <authorList>
            <person name="Sun Q."/>
            <person name="Zhou Y."/>
        </authorList>
    </citation>
    <scope>NUCLEOTIDE SEQUENCE</scope>
    <source>
        <strain evidence="4">CGMCC 1.15152</strain>
    </source>
</reference>
<evidence type="ECO:0000313" key="4">
    <source>
        <dbReference type="EMBL" id="GGD26246.1"/>
    </source>
</evidence>
<dbReference type="PIRSF" id="PIRSF002741">
    <property type="entry name" value="MppA"/>
    <property type="match status" value="1"/>
</dbReference>
<dbReference type="PROSITE" id="PS51257">
    <property type="entry name" value="PROKAR_LIPOPROTEIN"/>
    <property type="match status" value="1"/>
</dbReference>
<evidence type="ECO:0000256" key="2">
    <source>
        <dbReference type="SAM" id="SignalP"/>
    </source>
</evidence>
<accession>A0A916Y1Z9</accession>
<organism evidence="4 5">
    <name type="scientific">Microbacterium faecale</name>
    <dbReference type="NCBI Taxonomy" id="1804630"/>
    <lineage>
        <taxon>Bacteria</taxon>
        <taxon>Bacillati</taxon>
        <taxon>Actinomycetota</taxon>
        <taxon>Actinomycetes</taxon>
        <taxon>Micrococcales</taxon>
        <taxon>Microbacteriaceae</taxon>
        <taxon>Microbacterium</taxon>
    </lineage>
</organism>
<feature type="signal peptide" evidence="2">
    <location>
        <begin position="1"/>
        <end position="19"/>
    </location>
</feature>
<feature type="compositionally biased region" description="Low complexity" evidence="1">
    <location>
        <begin position="24"/>
        <end position="41"/>
    </location>
</feature>